<dbReference type="InterPro" id="IPR003029">
    <property type="entry name" value="S1_domain"/>
</dbReference>
<dbReference type="InterPro" id="IPR055179">
    <property type="entry name" value="Tex-like_central_region"/>
</dbReference>
<proteinExistence type="predicted"/>
<dbReference type="InterPro" id="IPR023319">
    <property type="entry name" value="Tex-like_HTH_dom_sf"/>
</dbReference>
<dbReference type="InterPro" id="IPR006641">
    <property type="entry name" value="YqgF/RNaseH-like_dom"/>
</dbReference>
<dbReference type="SMART" id="SM00732">
    <property type="entry name" value="YqgFc"/>
    <property type="match status" value="1"/>
</dbReference>
<dbReference type="InterPro" id="IPR050437">
    <property type="entry name" value="Ribos_protein_bS1-like"/>
</dbReference>
<dbReference type="SMART" id="SM00316">
    <property type="entry name" value="S1"/>
    <property type="match status" value="1"/>
</dbReference>
<evidence type="ECO:0000259" key="2">
    <source>
        <dbReference type="PROSITE" id="PS50126"/>
    </source>
</evidence>
<sequence>MKHEERIASELSINPKQVIATIGLLDEGATVPFISRYRKEVTGSLDDLQVAGVRDRIQQLRDLDARREAILKSIREQEKLTPELEKKINEAQTMTALEDLYLPYKPKRKTRASMAKEKGLEPLALKVMDQGNFDVQLEAGKFVDSEKGVESEEEALQGARDIIAETINEHAETRQKIRELFMKKGIIASKVLKSKEKNADAQKYKDYFEWDEPIAKIPSHRLLAIRRGEKEGFLSMNIAPEEEEALEIIERQFVKGTSEASEQVAVAVKDSYKRLMSVSIETEVRMESKKKADEEAITVFAENLKQLLMAAPLGQKAVMAIDPGFRTGCKVVCLDKQGKLLEFTAIYPNEPQRDTTRAGETVKHLVEKHKIEAIAIGNGTASRETESFVKKLGLPSSVIVAMVNESGASIYSASEAARDEFPNEDVTVRGSVSIGRRMMDPLAELVKIDAKSIGVGQYQHDVDQTALKKSLDDVVMACVNNVGVELNTSSKQLLTYVSGLGASIAENIVKYRNENGPFKSREALKKVPRLGGKAFEQAAGFLRIEGAENPLDKSAVHPERYSTVEQMAKDAQATVKDLMTSAEIRKRVDLKKYVSDDVGLPTLKDIMQELDKPGRDPRDQFEAVQFQEGVNEMKDLKEGMKLPGVVTNITKFGAFVDVGVHQDGLVHISHLSNSFVSDPTQVVKLGQKVHVTVLEVDVSRKRISLSMKGDAPQVKRSEKRTRSNKPTPKKAKEERNPEGDLQAKLAMLKGKFGQ</sequence>
<dbReference type="PROSITE" id="PS50126">
    <property type="entry name" value="S1"/>
    <property type="match status" value="1"/>
</dbReference>
<dbReference type="Gene3D" id="2.40.50.140">
    <property type="entry name" value="Nucleic acid-binding proteins"/>
    <property type="match status" value="1"/>
</dbReference>
<dbReference type="RefSeq" id="WP_089356674.1">
    <property type="nucleotide sequence ID" value="NZ_FZPD01000003.1"/>
</dbReference>
<dbReference type="InterPro" id="IPR010994">
    <property type="entry name" value="RuvA_2-like"/>
</dbReference>
<name>A0A239J205_EKHLU</name>
<feature type="domain" description="S1 motif" evidence="2">
    <location>
        <begin position="639"/>
        <end position="708"/>
    </location>
</feature>
<gene>
    <name evidence="3" type="ORF">SAMN05421640_1957</name>
</gene>
<dbReference type="InterPro" id="IPR023323">
    <property type="entry name" value="Tex-like_dom_sf"/>
</dbReference>
<dbReference type="Pfam" id="PF00575">
    <property type="entry name" value="S1"/>
    <property type="match status" value="1"/>
</dbReference>
<dbReference type="SUPFAM" id="SSF158832">
    <property type="entry name" value="Tex N-terminal region-like"/>
    <property type="match status" value="1"/>
</dbReference>
<keyword evidence="4" id="KW-1185">Reference proteome</keyword>
<dbReference type="CDD" id="cd05685">
    <property type="entry name" value="S1_Tex"/>
    <property type="match status" value="1"/>
</dbReference>
<dbReference type="PANTHER" id="PTHR10724">
    <property type="entry name" value="30S RIBOSOMAL PROTEIN S1"/>
    <property type="match status" value="1"/>
</dbReference>
<dbReference type="Pfam" id="PF17674">
    <property type="entry name" value="HHH_9"/>
    <property type="match status" value="1"/>
</dbReference>
<dbReference type="InterPro" id="IPR032639">
    <property type="entry name" value="Tex_YqgF"/>
</dbReference>
<dbReference type="InterPro" id="IPR044146">
    <property type="entry name" value="S1_Tex"/>
</dbReference>
<protein>
    <recommendedName>
        <fullName evidence="2">S1 motif domain-containing protein</fullName>
    </recommendedName>
</protein>
<dbReference type="SUPFAM" id="SSF50249">
    <property type="entry name" value="Nucleic acid-binding proteins"/>
    <property type="match status" value="1"/>
</dbReference>
<dbReference type="GO" id="GO:0005737">
    <property type="term" value="C:cytoplasm"/>
    <property type="evidence" value="ECO:0007669"/>
    <property type="project" value="UniProtKB-ARBA"/>
</dbReference>
<dbReference type="FunFam" id="1.10.10.650:FF:000001">
    <property type="entry name" value="S1 RNA-binding domain 1"/>
    <property type="match status" value="1"/>
</dbReference>
<dbReference type="OrthoDB" id="9804714at2"/>
<evidence type="ECO:0000313" key="3">
    <source>
        <dbReference type="EMBL" id="SNT00066.1"/>
    </source>
</evidence>
<dbReference type="Pfam" id="PF09371">
    <property type="entry name" value="Tex_N"/>
    <property type="match status" value="1"/>
</dbReference>
<dbReference type="SUPFAM" id="SSF47781">
    <property type="entry name" value="RuvA domain 2-like"/>
    <property type="match status" value="2"/>
</dbReference>
<dbReference type="FunFam" id="3.30.420.140:FF:000001">
    <property type="entry name" value="RNA-binding transcriptional accessory protein"/>
    <property type="match status" value="1"/>
</dbReference>
<dbReference type="Gene3D" id="1.10.150.310">
    <property type="entry name" value="Tex RuvX-like domain-like"/>
    <property type="match status" value="1"/>
</dbReference>
<evidence type="ECO:0000256" key="1">
    <source>
        <dbReference type="SAM" id="MobiDB-lite"/>
    </source>
</evidence>
<dbReference type="Gene3D" id="1.10.10.650">
    <property type="entry name" value="RuvA domain 2-like"/>
    <property type="match status" value="1"/>
</dbReference>
<dbReference type="GO" id="GO:0003729">
    <property type="term" value="F:mRNA binding"/>
    <property type="evidence" value="ECO:0007669"/>
    <property type="project" value="UniProtKB-ARBA"/>
</dbReference>
<feature type="region of interest" description="Disordered" evidence="1">
    <location>
        <begin position="706"/>
        <end position="742"/>
    </location>
</feature>
<dbReference type="SUPFAM" id="SSF53098">
    <property type="entry name" value="Ribonuclease H-like"/>
    <property type="match status" value="1"/>
</dbReference>
<dbReference type="InterPro" id="IPR041692">
    <property type="entry name" value="HHH_9"/>
</dbReference>
<dbReference type="EMBL" id="FZPD01000003">
    <property type="protein sequence ID" value="SNT00066.1"/>
    <property type="molecule type" value="Genomic_DNA"/>
</dbReference>
<dbReference type="Pfam" id="PF22706">
    <property type="entry name" value="Tex_central_region"/>
    <property type="match status" value="1"/>
</dbReference>
<evidence type="ECO:0000313" key="4">
    <source>
        <dbReference type="Proteomes" id="UP000198393"/>
    </source>
</evidence>
<dbReference type="Gene3D" id="3.30.420.140">
    <property type="entry name" value="YqgF/RNase H-like domain"/>
    <property type="match status" value="1"/>
</dbReference>
<dbReference type="InterPro" id="IPR018974">
    <property type="entry name" value="Tex-like_N"/>
</dbReference>
<dbReference type="PANTHER" id="PTHR10724:SF10">
    <property type="entry name" value="S1 RNA-BINDING DOMAIN-CONTAINING PROTEIN 1"/>
    <property type="match status" value="1"/>
</dbReference>
<dbReference type="InterPro" id="IPR012337">
    <property type="entry name" value="RNaseH-like_sf"/>
</dbReference>
<dbReference type="Proteomes" id="UP000198393">
    <property type="component" value="Unassembled WGS sequence"/>
</dbReference>
<dbReference type="AlphaFoldDB" id="A0A239J205"/>
<dbReference type="Gene3D" id="1.10.3500.10">
    <property type="entry name" value="Tex N-terminal region-like"/>
    <property type="match status" value="1"/>
</dbReference>
<feature type="compositionally biased region" description="Basic residues" evidence="1">
    <location>
        <begin position="717"/>
        <end position="729"/>
    </location>
</feature>
<reference evidence="3 4" key="1">
    <citation type="submission" date="2017-06" db="EMBL/GenBank/DDBJ databases">
        <authorList>
            <person name="Kim H.J."/>
            <person name="Triplett B.A."/>
        </authorList>
    </citation>
    <scope>NUCLEOTIDE SEQUENCE [LARGE SCALE GENOMIC DNA]</scope>
    <source>
        <strain evidence="3 4">DSM 19307</strain>
    </source>
</reference>
<accession>A0A239J205</accession>
<dbReference type="InterPro" id="IPR037027">
    <property type="entry name" value="YqgF/RNaseH-like_dom_sf"/>
</dbReference>
<dbReference type="Pfam" id="PF16921">
    <property type="entry name" value="Tex_YqgF"/>
    <property type="match status" value="1"/>
</dbReference>
<dbReference type="FunFam" id="2.40.50.140:FF:000051">
    <property type="entry name" value="RNA-binding transcriptional accessory protein"/>
    <property type="match status" value="1"/>
</dbReference>
<dbReference type="GO" id="GO:0003735">
    <property type="term" value="F:structural constituent of ribosome"/>
    <property type="evidence" value="ECO:0007669"/>
    <property type="project" value="TreeGrafter"/>
</dbReference>
<organism evidence="3 4">
    <name type="scientific">Ekhidna lutea</name>
    <dbReference type="NCBI Taxonomy" id="447679"/>
    <lineage>
        <taxon>Bacteria</taxon>
        <taxon>Pseudomonadati</taxon>
        <taxon>Bacteroidota</taxon>
        <taxon>Cytophagia</taxon>
        <taxon>Cytophagales</taxon>
        <taxon>Reichenbachiellaceae</taxon>
        <taxon>Ekhidna</taxon>
    </lineage>
</organism>
<dbReference type="InterPro" id="IPR012340">
    <property type="entry name" value="NA-bd_OB-fold"/>
</dbReference>
<dbReference type="Pfam" id="PF12836">
    <property type="entry name" value="HHH_3"/>
    <property type="match status" value="1"/>
</dbReference>
<dbReference type="FunFam" id="1.10.150.310:FF:000001">
    <property type="entry name" value="RNA-binding transcriptional accessory protein"/>
    <property type="match status" value="1"/>
</dbReference>
<dbReference type="GO" id="GO:0006139">
    <property type="term" value="P:nucleobase-containing compound metabolic process"/>
    <property type="evidence" value="ECO:0007669"/>
    <property type="project" value="InterPro"/>
</dbReference>
<dbReference type="GO" id="GO:0006412">
    <property type="term" value="P:translation"/>
    <property type="evidence" value="ECO:0007669"/>
    <property type="project" value="TreeGrafter"/>
</dbReference>